<dbReference type="PRINTS" id="PR00598">
    <property type="entry name" value="HTHMARR"/>
</dbReference>
<keyword evidence="2" id="KW-0238">DNA-binding</keyword>
<reference evidence="5 6" key="1">
    <citation type="submission" date="2015-08" db="EMBL/GenBank/DDBJ databases">
        <authorList>
            <person name="Babu N.S."/>
            <person name="Beckwith C.J."/>
            <person name="Beseler K.G."/>
            <person name="Brison A."/>
            <person name="Carone J.V."/>
            <person name="Caskin T.P."/>
            <person name="Diamond M."/>
            <person name="Durham M.E."/>
            <person name="Foxe J.M."/>
            <person name="Go M."/>
            <person name="Henderson B.A."/>
            <person name="Jones I.B."/>
            <person name="McGettigan J.A."/>
            <person name="Micheletti S.J."/>
            <person name="Nasrallah M.E."/>
            <person name="Ortiz D."/>
            <person name="Piller C.R."/>
            <person name="Privatt S.R."/>
            <person name="Schneider S.L."/>
            <person name="Sharp S."/>
            <person name="Smith T.C."/>
            <person name="Stanton J.D."/>
            <person name="Ullery H.E."/>
            <person name="Wilson R.J."/>
            <person name="Serrano M.G."/>
            <person name="Buck G."/>
            <person name="Lee V."/>
            <person name="Wang Y."/>
            <person name="Carvalho R."/>
            <person name="Voegtly L."/>
            <person name="Shi R."/>
            <person name="Duckworth R."/>
            <person name="Johnson A."/>
            <person name="Loviza R."/>
            <person name="Walstead R."/>
            <person name="Shah Z."/>
            <person name="Kiflezghi M."/>
            <person name="Wade K."/>
            <person name="Ball S.L."/>
            <person name="Bradley K.W."/>
            <person name="Asai D.J."/>
            <person name="Bowman C.A."/>
            <person name="Russell D.A."/>
            <person name="Pope W.H."/>
            <person name="Jacobs-Sera D."/>
            <person name="Hendrix R.W."/>
            <person name="Hatfull G.F."/>
        </authorList>
    </citation>
    <scope>NUCLEOTIDE SEQUENCE [LARGE SCALE GENOMIC DNA]</scope>
    <source>
        <strain evidence="5 6">DSM 27648</strain>
    </source>
</reference>
<evidence type="ECO:0000256" key="3">
    <source>
        <dbReference type="ARBA" id="ARBA00023163"/>
    </source>
</evidence>
<keyword evidence="1" id="KW-0805">Transcription regulation</keyword>
<accession>A0A0K1QCY8</accession>
<dbReference type="Pfam" id="PF12802">
    <property type="entry name" value="MarR_2"/>
    <property type="match status" value="1"/>
</dbReference>
<dbReference type="OrthoDB" id="8906692at2"/>
<dbReference type="GO" id="GO:0003677">
    <property type="term" value="F:DNA binding"/>
    <property type="evidence" value="ECO:0007669"/>
    <property type="project" value="UniProtKB-KW"/>
</dbReference>
<dbReference type="STRING" id="1391654.AKJ09_10277"/>
<organism evidence="5 6">
    <name type="scientific">Labilithrix luteola</name>
    <dbReference type="NCBI Taxonomy" id="1391654"/>
    <lineage>
        <taxon>Bacteria</taxon>
        <taxon>Pseudomonadati</taxon>
        <taxon>Myxococcota</taxon>
        <taxon>Polyangia</taxon>
        <taxon>Polyangiales</taxon>
        <taxon>Labilitrichaceae</taxon>
        <taxon>Labilithrix</taxon>
    </lineage>
</organism>
<dbReference type="Proteomes" id="UP000064967">
    <property type="component" value="Chromosome"/>
</dbReference>
<evidence type="ECO:0000256" key="1">
    <source>
        <dbReference type="ARBA" id="ARBA00023015"/>
    </source>
</evidence>
<dbReference type="AlphaFoldDB" id="A0A0K1QCY8"/>
<evidence type="ECO:0000313" key="6">
    <source>
        <dbReference type="Proteomes" id="UP000064967"/>
    </source>
</evidence>
<evidence type="ECO:0000256" key="2">
    <source>
        <dbReference type="ARBA" id="ARBA00023125"/>
    </source>
</evidence>
<dbReference type="InterPro" id="IPR052067">
    <property type="entry name" value="Metal_resp_HTH_trans_reg"/>
</dbReference>
<dbReference type="PANTHER" id="PTHR35790:SF4">
    <property type="entry name" value="HTH-TYPE TRANSCRIPTIONAL REGULATOR PCHR"/>
    <property type="match status" value="1"/>
</dbReference>
<dbReference type="InterPro" id="IPR000835">
    <property type="entry name" value="HTH_MarR-typ"/>
</dbReference>
<dbReference type="SUPFAM" id="SSF46785">
    <property type="entry name" value="Winged helix' DNA-binding domain"/>
    <property type="match status" value="1"/>
</dbReference>
<evidence type="ECO:0000259" key="4">
    <source>
        <dbReference type="PROSITE" id="PS50995"/>
    </source>
</evidence>
<protein>
    <submittedName>
        <fullName evidence="5">Transcriptional regulator, MarR family</fullName>
    </submittedName>
</protein>
<dbReference type="EMBL" id="CP012333">
    <property type="protein sequence ID" value="AKV03614.1"/>
    <property type="molecule type" value="Genomic_DNA"/>
</dbReference>
<dbReference type="Gene3D" id="1.10.10.10">
    <property type="entry name" value="Winged helix-like DNA-binding domain superfamily/Winged helix DNA-binding domain"/>
    <property type="match status" value="1"/>
</dbReference>
<dbReference type="SMART" id="SM00347">
    <property type="entry name" value="HTH_MARR"/>
    <property type="match status" value="1"/>
</dbReference>
<dbReference type="RefSeq" id="WP_146654355.1">
    <property type="nucleotide sequence ID" value="NZ_CP012333.1"/>
</dbReference>
<dbReference type="InterPro" id="IPR036388">
    <property type="entry name" value="WH-like_DNA-bd_sf"/>
</dbReference>
<dbReference type="KEGG" id="llu:AKJ09_10277"/>
<dbReference type="InterPro" id="IPR036390">
    <property type="entry name" value="WH_DNA-bd_sf"/>
</dbReference>
<gene>
    <name evidence="5" type="ORF">AKJ09_10277</name>
</gene>
<dbReference type="PROSITE" id="PS50995">
    <property type="entry name" value="HTH_MARR_2"/>
    <property type="match status" value="1"/>
</dbReference>
<sequence length="162" mass="18001">MARGTRAKLDLEEFIPYRLSLASNAVSILIAQSYEKLFGIKMVEWRVMAVLAEGGELTQQDLVGLTKMDKVSVSRAAQQLEKRKLLRRVQDPKDARSLRLSLTSTGMTLYKQVVPAALDFETEVLEGLTAAEVKTLKGILRRLETTATHLLERLTPDDGSNG</sequence>
<dbReference type="GO" id="GO:0003700">
    <property type="term" value="F:DNA-binding transcription factor activity"/>
    <property type="evidence" value="ECO:0007669"/>
    <property type="project" value="InterPro"/>
</dbReference>
<keyword evidence="6" id="KW-1185">Reference proteome</keyword>
<feature type="domain" description="HTH marR-type" evidence="4">
    <location>
        <begin position="12"/>
        <end position="145"/>
    </location>
</feature>
<evidence type="ECO:0000313" key="5">
    <source>
        <dbReference type="EMBL" id="AKV03614.1"/>
    </source>
</evidence>
<name>A0A0K1QCY8_9BACT</name>
<dbReference type="PANTHER" id="PTHR35790">
    <property type="entry name" value="HTH-TYPE TRANSCRIPTIONAL REGULATOR PCHR"/>
    <property type="match status" value="1"/>
</dbReference>
<proteinExistence type="predicted"/>
<keyword evidence="3" id="KW-0804">Transcription</keyword>